<keyword evidence="4" id="KW-0479">Metal-binding</keyword>
<keyword evidence="2" id="KW-0004">4Fe-4S</keyword>
<evidence type="ECO:0000256" key="3">
    <source>
        <dbReference type="ARBA" id="ARBA00022691"/>
    </source>
</evidence>
<dbReference type="InterPro" id="IPR050377">
    <property type="entry name" value="Radical_SAM_PqqE_MftC-like"/>
</dbReference>
<accession>A0ABV4V389</accession>
<dbReference type="SFLD" id="SFLDS00029">
    <property type="entry name" value="Radical_SAM"/>
    <property type="match status" value="1"/>
</dbReference>
<dbReference type="EMBL" id="JBHDLN010000006">
    <property type="protein sequence ID" value="MFB0843523.1"/>
    <property type="molecule type" value="Genomic_DNA"/>
</dbReference>
<dbReference type="CDD" id="cd21109">
    <property type="entry name" value="SPASM"/>
    <property type="match status" value="1"/>
</dbReference>
<dbReference type="PANTHER" id="PTHR11228">
    <property type="entry name" value="RADICAL SAM DOMAIN PROTEIN"/>
    <property type="match status" value="1"/>
</dbReference>
<dbReference type="RefSeq" id="WP_373952395.1">
    <property type="nucleotide sequence ID" value="NZ_JBHDLN010000006.1"/>
</dbReference>
<proteinExistence type="predicted"/>
<evidence type="ECO:0000256" key="6">
    <source>
        <dbReference type="ARBA" id="ARBA00023014"/>
    </source>
</evidence>
<evidence type="ECO:0000313" key="9">
    <source>
        <dbReference type="Proteomes" id="UP001575622"/>
    </source>
</evidence>
<evidence type="ECO:0000259" key="7">
    <source>
        <dbReference type="PROSITE" id="PS51918"/>
    </source>
</evidence>
<dbReference type="InterPro" id="IPR023885">
    <property type="entry name" value="4Fe4S-binding_SPASM_dom"/>
</dbReference>
<dbReference type="PANTHER" id="PTHR11228:SF27">
    <property type="entry name" value="GLYCYL-RADICAL ENZYME ACTIVATING ENZYME MJ1227-RELATED"/>
    <property type="match status" value="1"/>
</dbReference>
<dbReference type="PIRSF" id="PIRSF037420">
    <property type="entry name" value="PQQ_syn_pqqE"/>
    <property type="match status" value="1"/>
</dbReference>
<feature type="domain" description="Radical SAM core" evidence="7">
    <location>
        <begin position="10"/>
        <end position="227"/>
    </location>
</feature>
<dbReference type="PROSITE" id="PS51918">
    <property type="entry name" value="RADICAL_SAM"/>
    <property type="match status" value="1"/>
</dbReference>
<dbReference type="SMART" id="SM00729">
    <property type="entry name" value="Elp3"/>
    <property type="match status" value="1"/>
</dbReference>
<keyword evidence="9" id="KW-1185">Reference proteome</keyword>
<dbReference type="InterPro" id="IPR006638">
    <property type="entry name" value="Elp3/MiaA/NifB-like_rSAM"/>
</dbReference>
<evidence type="ECO:0000313" key="8">
    <source>
        <dbReference type="EMBL" id="MFB0843523.1"/>
    </source>
</evidence>
<dbReference type="InterPro" id="IPR058240">
    <property type="entry name" value="rSAM_sf"/>
</dbReference>
<dbReference type="InterPro" id="IPR017200">
    <property type="entry name" value="PqqE-like"/>
</dbReference>
<dbReference type="Proteomes" id="UP001575622">
    <property type="component" value="Unassembled WGS sequence"/>
</dbReference>
<evidence type="ECO:0000256" key="4">
    <source>
        <dbReference type="ARBA" id="ARBA00022723"/>
    </source>
</evidence>
<evidence type="ECO:0000256" key="2">
    <source>
        <dbReference type="ARBA" id="ARBA00022485"/>
    </source>
</evidence>
<dbReference type="Gene3D" id="3.20.20.70">
    <property type="entry name" value="Aldolase class I"/>
    <property type="match status" value="1"/>
</dbReference>
<dbReference type="CDD" id="cd01335">
    <property type="entry name" value="Radical_SAM"/>
    <property type="match status" value="1"/>
</dbReference>
<comment type="cofactor">
    <cofactor evidence="1">
        <name>[4Fe-4S] cluster</name>
        <dbReference type="ChEBI" id="CHEBI:49883"/>
    </cofactor>
</comment>
<dbReference type="InterPro" id="IPR013785">
    <property type="entry name" value="Aldolase_TIM"/>
</dbReference>
<gene>
    <name evidence="8" type="ORF">ACEU3E_15185</name>
</gene>
<keyword evidence="6" id="KW-0411">Iron-sulfur</keyword>
<sequence length="349" mass="39350">MMNTCVSAVPRSPKIAYIRILEACNAKCKMCRFAGSTDIYRLPLEKLKQLAAELAELDTEEIRFTGGEPTLHEDLMEAIRFIRSLGLRVSTITNGSRLKHYAAELVDAGITGIVCSLDSPRAEIHNTLRGTPRLFEDAVEGLAEIDRLRDREKGGLKLVVNSIVSNRTYDHLDEFIPLLDEIGVDLWRLNPIKDVKGMYLTPDEIKQYNVVAARIQDRLQTSRVRLNAVNPFIFGTSEEEIEGCSKGKALTYSKCFVPLYVSYIDAKNGSMTACQCLPHRKGKPLSVEGVFERPFKDIWNESQFASNRQSFSQVAPQVCTGCEPANVKWNKDYHERQLEAADYSFSWDS</sequence>
<name>A0ABV4V389_9BACL</name>
<dbReference type="Pfam" id="PF13186">
    <property type="entry name" value="SPASM"/>
    <property type="match status" value="1"/>
</dbReference>
<keyword evidence="3" id="KW-0949">S-adenosyl-L-methionine</keyword>
<reference evidence="8 9" key="1">
    <citation type="submission" date="2024-09" db="EMBL/GenBank/DDBJ databases">
        <authorList>
            <person name="Makale K.P.P."/>
            <person name="Makhzoum A."/>
            <person name="Rantong G."/>
            <person name="Rahube T.O."/>
        </authorList>
    </citation>
    <scope>NUCLEOTIDE SEQUENCE [LARGE SCALE GENOMIC DNA]</scope>
    <source>
        <strain evidence="8 9">KM_D13</strain>
    </source>
</reference>
<protein>
    <submittedName>
        <fullName evidence="8">Radical SAM protein</fullName>
    </submittedName>
</protein>
<dbReference type="InterPro" id="IPR007197">
    <property type="entry name" value="rSAM"/>
</dbReference>
<comment type="caution">
    <text evidence="8">The sequence shown here is derived from an EMBL/GenBank/DDBJ whole genome shotgun (WGS) entry which is preliminary data.</text>
</comment>
<dbReference type="Pfam" id="PF04055">
    <property type="entry name" value="Radical_SAM"/>
    <property type="match status" value="1"/>
</dbReference>
<dbReference type="SUPFAM" id="SSF102114">
    <property type="entry name" value="Radical SAM enzymes"/>
    <property type="match status" value="1"/>
</dbReference>
<keyword evidence="5" id="KW-0408">Iron</keyword>
<dbReference type="SFLD" id="SFLDG01067">
    <property type="entry name" value="SPASM/twitch_domain_containing"/>
    <property type="match status" value="1"/>
</dbReference>
<organism evidence="8 9">
    <name type="scientific">Paenibacillus oleatilyticus</name>
    <dbReference type="NCBI Taxonomy" id="2594886"/>
    <lineage>
        <taxon>Bacteria</taxon>
        <taxon>Bacillati</taxon>
        <taxon>Bacillota</taxon>
        <taxon>Bacilli</taxon>
        <taxon>Bacillales</taxon>
        <taxon>Paenibacillaceae</taxon>
        <taxon>Paenibacillus</taxon>
    </lineage>
</organism>
<evidence type="ECO:0000256" key="1">
    <source>
        <dbReference type="ARBA" id="ARBA00001966"/>
    </source>
</evidence>
<evidence type="ECO:0000256" key="5">
    <source>
        <dbReference type="ARBA" id="ARBA00023004"/>
    </source>
</evidence>